<name>A0A2W5EK96_9SPHI</name>
<dbReference type="Proteomes" id="UP000249645">
    <property type="component" value="Unassembled WGS sequence"/>
</dbReference>
<dbReference type="EMBL" id="QFOI01000469">
    <property type="protein sequence ID" value="PZP41967.1"/>
    <property type="molecule type" value="Genomic_DNA"/>
</dbReference>
<reference evidence="2 3" key="1">
    <citation type="submission" date="2017-11" db="EMBL/GenBank/DDBJ databases">
        <title>Infants hospitalized years apart are colonized by the same room-sourced microbial strains.</title>
        <authorList>
            <person name="Brooks B."/>
            <person name="Olm M.R."/>
            <person name="Firek B.A."/>
            <person name="Baker R."/>
            <person name="Thomas B.C."/>
            <person name="Morowitz M.J."/>
            <person name="Banfield J.F."/>
        </authorList>
    </citation>
    <scope>NUCLEOTIDE SEQUENCE [LARGE SCALE GENOMIC DNA]</scope>
    <source>
        <strain evidence="2">S2_009_000_R2_76</strain>
    </source>
</reference>
<comment type="caution">
    <text evidence="2">The sequence shown here is derived from an EMBL/GenBank/DDBJ whole genome shotgun (WGS) entry which is preliminary data.</text>
</comment>
<proteinExistence type="predicted"/>
<feature type="compositionally biased region" description="Basic and acidic residues" evidence="1">
    <location>
        <begin position="51"/>
        <end position="74"/>
    </location>
</feature>
<feature type="region of interest" description="Disordered" evidence="1">
    <location>
        <begin position="48"/>
        <end position="97"/>
    </location>
</feature>
<organism evidence="2 3">
    <name type="scientific">Pseudopedobacter saltans</name>
    <dbReference type="NCBI Taxonomy" id="151895"/>
    <lineage>
        <taxon>Bacteria</taxon>
        <taxon>Pseudomonadati</taxon>
        <taxon>Bacteroidota</taxon>
        <taxon>Sphingobacteriia</taxon>
        <taxon>Sphingobacteriales</taxon>
        <taxon>Sphingobacteriaceae</taxon>
        <taxon>Pseudopedobacter</taxon>
    </lineage>
</organism>
<feature type="non-terminal residue" evidence="2">
    <location>
        <position position="97"/>
    </location>
</feature>
<dbReference type="AlphaFoldDB" id="A0A2W5EK96"/>
<gene>
    <name evidence="2" type="ORF">DI598_17565</name>
</gene>
<evidence type="ECO:0000313" key="2">
    <source>
        <dbReference type="EMBL" id="PZP41967.1"/>
    </source>
</evidence>
<protein>
    <submittedName>
        <fullName evidence="2">Uncharacterized protein</fullName>
    </submittedName>
</protein>
<evidence type="ECO:0000313" key="3">
    <source>
        <dbReference type="Proteomes" id="UP000249645"/>
    </source>
</evidence>
<feature type="compositionally biased region" description="Polar residues" evidence="1">
    <location>
        <begin position="80"/>
        <end position="89"/>
    </location>
</feature>
<evidence type="ECO:0000256" key="1">
    <source>
        <dbReference type="SAM" id="MobiDB-lite"/>
    </source>
</evidence>
<accession>A0A2W5EK96</accession>
<sequence>MLTNGQSNMGVSTRFNYYSLSPSNAVKMQTNRRLFPFSGSSLLRVPSAKQANEDIKTKEKENSKDVKERPKKSVVDLSGDAQTDMQGNASVDRCRKL</sequence>